<evidence type="ECO:0000259" key="2">
    <source>
        <dbReference type="PROSITE" id="PS50158"/>
    </source>
</evidence>
<accession>A0AA39ST17</accession>
<name>A0AA39ST17_ACESA</name>
<dbReference type="PANTHER" id="PTHR48435">
    <property type="entry name" value="POLYPROTEIN"/>
    <property type="match status" value="1"/>
</dbReference>
<dbReference type="SMART" id="SM00343">
    <property type="entry name" value="ZnF_C2HC"/>
    <property type="match status" value="1"/>
</dbReference>
<dbReference type="InterPro" id="IPR053098">
    <property type="entry name" value="Petuviruses_polyprotein"/>
</dbReference>
<dbReference type="GO" id="GO:0008270">
    <property type="term" value="F:zinc ion binding"/>
    <property type="evidence" value="ECO:0007669"/>
    <property type="project" value="UniProtKB-KW"/>
</dbReference>
<dbReference type="GO" id="GO:0003676">
    <property type="term" value="F:nucleic acid binding"/>
    <property type="evidence" value="ECO:0007669"/>
    <property type="project" value="InterPro"/>
</dbReference>
<dbReference type="Pfam" id="PF00098">
    <property type="entry name" value="zf-CCHC"/>
    <property type="match status" value="1"/>
</dbReference>
<dbReference type="InterPro" id="IPR001878">
    <property type="entry name" value="Znf_CCHC"/>
</dbReference>
<reference evidence="3" key="1">
    <citation type="journal article" date="2022" name="Plant J.">
        <title>Strategies of tolerance reflected in two North American maple genomes.</title>
        <authorList>
            <person name="McEvoy S.L."/>
            <person name="Sezen U.U."/>
            <person name="Trouern-Trend A."/>
            <person name="McMahon S.M."/>
            <person name="Schaberg P.G."/>
            <person name="Yang J."/>
            <person name="Wegrzyn J.L."/>
            <person name="Swenson N.G."/>
        </authorList>
    </citation>
    <scope>NUCLEOTIDE SEQUENCE</scope>
    <source>
        <strain evidence="3">NS2018</strain>
    </source>
</reference>
<dbReference type="PANTHER" id="PTHR48435:SF1">
    <property type="entry name" value="POLYPROTEIN"/>
    <property type="match status" value="1"/>
</dbReference>
<dbReference type="SUPFAM" id="SSF57756">
    <property type="entry name" value="Retrovirus zinc finger-like domains"/>
    <property type="match status" value="1"/>
</dbReference>
<gene>
    <name evidence="3" type="ORF">LWI29_013643</name>
</gene>
<organism evidence="3 4">
    <name type="scientific">Acer saccharum</name>
    <name type="common">Sugar maple</name>
    <dbReference type="NCBI Taxonomy" id="4024"/>
    <lineage>
        <taxon>Eukaryota</taxon>
        <taxon>Viridiplantae</taxon>
        <taxon>Streptophyta</taxon>
        <taxon>Embryophyta</taxon>
        <taxon>Tracheophyta</taxon>
        <taxon>Spermatophyta</taxon>
        <taxon>Magnoliopsida</taxon>
        <taxon>eudicotyledons</taxon>
        <taxon>Gunneridae</taxon>
        <taxon>Pentapetalae</taxon>
        <taxon>rosids</taxon>
        <taxon>malvids</taxon>
        <taxon>Sapindales</taxon>
        <taxon>Sapindaceae</taxon>
        <taxon>Hippocastanoideae</taxon>
        <taxon>Acereae</taxon>
        <taxon>Acer</taxon>
    </lineage>
</organism>
<dbReference type="EMBL" id="JAUESC010000004">
    <property type="protein sequence ID" value="KAK0596208.1"/>
    <property type="molecule type" value="Genomic_DNA"/>
</dbReference>
<proteinExistence type="predicted"/>
<dbReference type="PROSITE" id="PS50158">
    <property type="entry name" value="ZF_CCHC"/>
    <property type="match status" value="1"/>
</dbReference>
<dbReference type="Proteomes" id="UP001168877">
    <property type="component" value="Unassembled WGS sequence"/>
</dbReference>
<evidence type="ECO:0000256" key="1">
    <source>
        <dbReference type="PROSITE-ProRule" id="PRU00047"/>
    </source>
</evidence>
<evidence type="ECO:0000313" key="3">
    <source>
        <dbReference type="EMBL" id="KAK0596208.1"/>
    </source>
</evidence>
<keyword evidence="1" id="KW-0479">Metal-binding</keyword>
<keyword evidence="1" id="KW-0862">Zinc</keyword>
<keyword evidence="4" id="KW-1185">Reference proteome</keyword>
<feature type="domain" description="CCHC-type" evidence="2">
    <location>
        <begin position="85"/>
        <end position="101"/>
    </location>
</feature>
<sequence length="267" mass="30526">MYALSSLDKLCATQRFFSKMLTEGKKLQSQCKQPSFQIKCKTLGSCTCKTKKKNHFKHFKNKKGSSKRLKFFRKKAKRGWNKSQRCYICGKSGHFAKKCPNKKAKSTRLVQQLTDIADEVPSDVDIESIFSEQDNADHTTTFVLQEDLSDSEYSDSSDYSSIPESYQVTQLISHSSPQAPVRILPDKYFKPVDVYFDIGSHTTMMNPKVLPPEFWKSQVQHFRAVDGKVFSINLISRKKIGIQFFPSFTLWVKVIGTPLPNKDILLG</sequence>
<reference evidence="3" key="2">
    <citation type="submission" date="2023-06" db="EMBL/GenBank/DDBJ databases">
        <authorList>
            <person name="Swenson N.G."/>
            <person name="Wegrzyn J.L."/>
            <person name="Mcevoy S.L."/>
        </authorList>
    </citation>
    <scope>NUCLEOTIDE SEQUENCE</scope>
    <source>
        <strain evidence="3">NS2018</strain>
        <tissue evidence="3">Leaf</tissue>
    </source>
</reference>
<dbReference type="Gene3D" id="4.10.60.10">
    <property type="entry name" value="Zinc finger, CCHC-type"/>
    <property type="match status" value="1"/>
</dbReference>
<keyword evidence="1" id="KW-0863">Zinc-finger</keyword>
<dbReference type="AlphaFoldDB" id="A0AA39ST17"/>
<protein>
    <recommendedName>
        <fullName evidence="2">CCHC-type domain-containing protein</fullName>
    </recommendedName>
</protein>
<dbReference type="InterPro" id="IPR036875">
    <property type="entry name" value="Znf_CCHC_sf"/>
</dbReference>
<evidence type="ECO:0000313" key="4">
    <source>
        <dbReference type="Proteomes" id="UP001168877"/>
    </source>
</evidence>
<comment type="caution">
    <text evidence="3">The sequence shown here is derived from an EMBL/GenBank/DDBJ whole genome shotgun (WGS) entry which is preliminary data.</text>
</comment>